<organism evidence="2 3">
    <name type="scientific">Coniochaeta ligniaria NRRL 30616</name>
    <dbReference type="NCBI Taxonomy" id="1408157"/>
    <lineage>
        <taxon>Eukaryota</taxon>
        <taxon>Fungi</taxon>
        <taxon>Dikarya</taxon>
        <taxon>Ascomycota</taxon>
        <taxon>Pezizomycotina</taxon>
        <taxon>Sordariomycetes</taxon>
        <taxon>Sordariomycetidae</taxon>
        <taxon>Coniochaetales</taxon>
        <taxon>Coniochaetaceae</taxon>
        <taxon>Coniochaeta</taxon>
    </lineage>
</organism>
<name>A0A1J7IZ05_9PEZI</name>
<feature type="region of interest" description="Disordered" evidence="1">
    <location>
        <begin position="101"/>
        <end position="167"/>
    </location>
</feature>
<feature type="compositionally biased region" description="Basic and acidic residues" evidence="1">
    <location>
        <begin position="150"/>
        <end position="159"/>
    </location>
</feature>
<sequence length="734" mass="81090">MSSNWWDNQSSATTNRPPPPLPPRNGPPPPLPPRPAGFGYQPLPADNPVSAQTGPGDVGDDRVLAATSKRIDMISQDLLSMSLSSPPTSDPESRVQNLDGASAEPAAGHGSPVPAMVPTPLPPPPPPATGLTPDNSSEPRPSDSPPQDRLTVEKPRPSSDRVSSGTEARFATECVGLPVTFPLTWYTHSAAPGYNICSWCYQEHIRKTAFQHDFTGALMSDGQPRVCSFGQPRMKDCIFPHAVSSGSLSHVLEFMAFRTQIPNCAGTAGVNGSAHIKWYRPRNMEIPTMVVCQACYEDHILAKNLAVNFEPSLAQPQDDVWSCDLAVAYISAEYVRCAEANDWPRFVRETSTRLTLQPCPGTKTIYPEGKQWFEPVTGPEGFLICSACYCDHIHHTSEETRWRDAGTQVYITYGPSVKCCFGQFNVSVVAHRTLRETHNYELFWAALNTLVTEPLCDPKGTTNGTWYTLTSDPDGFAICRACYACIVEPWGVARYFMPDTSIPKSVTWICCLSPGIPRFPIYLTKLLELMLTHDPTPLAQFAGEYGCIPICKRDHDFKNGFWYGWDACTICPECHHEFIRGTALADSITLRGVQLESWRMCEMYSPRMRNLYLEACAANPPDPTALFAAAGQRRAVYNQTMPVVRKFVSDQRLALGRQQYLIGKSSFNNFIGGSLAASMPTHTFGMAAGEHRFDNQFQVDGAKFGDQAIVLGQQIRNGDWSSADGLERIWREVE</sequence>
<protein>
    <recommendedName>
        <fullName evidence="4">Integral membrane protein</fullName>
    </recommendedName>
</protein>
<reference evidence="2 3" key="1">
    <citation type="submission" date="2016-10" db="EMBL/GenBank/DDBJ databases">
        <title>Draft genome sequence of Coniochaeta ligniaria NRRL30616, a lignocellulolytic fungus for bioabatement of inhibitors in plant biomass hydrolysates.</title>
        <authorList>
            <consortium name="DOE Joint Genome Institute"/>
            <person name="Jimenez D.J."/>
            <person name="Hector R.E."/>
            <person name="Riley R."/>
            <person name="Sun H."/>
            <person name="Grigoriev I.V."/>
            <person name="Van Elsas J.D."/>
            <person name="Nichols N.N."/>
        </authorList>
    </citation>
    <scope>NUCLEOTIDE SEQUENCE [LARGE SCALE GENOMIC DNA]</scope>
    <source>
        <strain evidence="2 3">NRRL 30616</strain>
    </source>
</reference>
<evidence type="ECO:0000313" key="3">
    <source>
        <dbReference type="Proteomes" id="UP000182658"/>
    </source>
</evidence>
<feature type="region of interest" description="Disordered" evidence="1">
    <location>
        <begin position="1"/>
        <end position="64"/>
    </location>
</feature>
<dbReference type="InParanoid" id="A0A1J7IZ05"/>
<feature type="compositionally biased region" description="Pro residues" evidence="1">
    <location>
        <begin position="16"/>
        <end position="35"/>
    </location>
</feature>
<gene>
    <name evidence="2" type="ORF">CONLIGDRAFT_634618</name>
</gene>
<dbReference type="EMBL" id="KV875100">
    <property type="protein sequence ID" value="OIW26321.1"/>
    <property type="molecule type" value="Genomic_DNA"/>
</dbReference>
<evidence type="ECO:0000256" key="1">
    <source>
        <dbReference type="SAM" id="MobiDB-lite"/>
    </source>
</evidence>
<dbReference type="AlphaFoldDB" id="A0A1J7IZ05"/>
<evidence type="ECO:0000313" key="2">
    <source>
        <dbReference type="EMBL" id="OIW26321.1"/>
    </source>
</evidence>
<dbReference type="OrthoDB" id="5324692at2759"/>
<dbReference type="Proteomes" id="UP000182658">
    <property type="component" value="Unassembled WGS sequence"/>
</dbReference>
<accession>A0A1J7IZ05</accession>
<feature type="compositionally biased region" description="Pro residues" evidence="1">
    <location>
        <begin position="115"/>
        <end position="128"/>
    </location>
</feature>
<dbReference type="STRING" id="1408157.A0A1J7IZ05"/>
<evidence type="ECO:0008006" key="4">
    <source>
        <dbReference type="Google" id="ProtNLM"/>
    </source>
</evidence>
<feature type="compositionally biased region" description="Polar residues" evidence="1">
    <location>
        <begin position="1"/>
        <end position="14"/>
    </location>
</feature>
<keyword evidence="3" id="KW-1185">Reference proteome</keyword>
<proteinExistence type="predicted"/>